<name>A0A1L9TRR7_9EURO</name>
<feature type="compositionally biased region" description="Basic and acidic residues" evidence="1">
    <location>
        <begin position="374"/>
        <end position="387"/>
    </location>
</feature>
<dbReference type="GeneID" id="63762211"/>
<evidence type="ECO:0000256" key="1">
    <source>
        <dbReference type="SAM" id="MobiDB-lite"/>
    </source>
</evidence>
<proteinExistence type="predicted"/>
<dbReference type="AlphaFoldDB" id="A0A1L9TRR7"/>
<accession>A0A1L9TRR7</accession>
<dbReference type="RefSeq" id="XP_040705936.1">
    <property type="nucleotide sequence ID" value="XM_040846138.1"/>
</dbReference>
<dbReference type="OrthoDB" id="4492273at2759"/>
<evidence type="ECO:0000313" key="3">
    <source>
        <dbReference type="Proteomes" id="UP000184356"/>
    </source>
</evidence>
<feature type="compositionally biased region" description="Basic residues" evidence="1">
    <location>
        <begin position="452"/>
        <end position="464"/>
    </location>
</feature>
<keyword evidence="3" id="KW-1185">Reference proteome</keyword>
<organism evidence="2 3">
    <name type="scientific">Aspergillus sydowii CBS 593.65</name>
    <dbReference type="NCBI Taxonomy" id="1036612"/>
    <lineage>
        <taxon>Eukaryota</taxon>
        <taxon>Fungi</taxon>
        <taxon>Dikarya</taxon>
        <taxon>Ascomycota</taxon>
        <taxon>Pezizomycotina</taxon>
        <taxon>Eurotiomycetes</taxon>
        <taxon>Eurotiomycetidae</taxon>
        <taxon>Eurotiales</taxon>
        <taxon>Aspergillaceae</taxon>
        <taxon>Aspergillus</taxon>
        <taxon>Aspergillus subgen. Nidulantes</taxon>
    </lineage>
</organism>
<protein>
    <submittedName>
        <fullName evidence="2">Uncharacterized protein</fullName>
    </submittedName>
</protein>
<gene>
    <name evidence="2" type="ORF">ASPSYDRAFT_40741</name>
</gene>
<feature type="compositionally biased region" description="Polar residues" evidence="1">
    <location>
        <begin position="331"/>
        <end position="354"/>
    </location>
</feature>
<dbReference type="VEuPathDB" id="FungiDB:ASPSYDRAFT_40741"/>
<feature type="compositionally biased region" description="Basic and acidic residues" evidence="1">
    <location>
        <begin position="295"/>
        <end position="315"/>
    </location>
</feature>
<feature type="region of interest" description="Disordered" evidence="1">
    <location>
        <begin position="23"/>
        <end position="89"/>
    </location>
</feature>
<dbReference type="EMBL" id="KV878583">
    <property type="protein sequence ID" value="OJJ62130.1"/>
    <property type="molecule type" value="Genomic_DNA"/>
</dbReference>
<feature type="compositionally biased region" description="Polar residues" evidence="1">
    <location>
        <begin position="46"/>
        <end position="55"/>
    </location>
</feature>
<reference evidence="3" key="1">
    <citation type="journal article" date="2017" name="Genome Biol.">
        <title>Comparative genomics reveals high biological diversity and specific adaptations in the industrially and medically important fungal genus Aspergillus.</title>
        <authorList>
            <person name="de Vries R.P."/>
            <person name="Riley R."/>
            <person name="Wiebenga A."/>
            <person name="Aguilar-Osorio G."/>
            <person name="Amillis S."/>
            <person name="Uchima C.A."/>
            <person name="Anderluh G."/>
            <person name="Asadollahi M."/>
            <person name="Askin M."/>
            <person name="Barry K."/>
            <person name="Battaglia E."/>
            <person name="Bayram O."/>
            <person name="Benocci T."/>
            <person name="Braus-Stromeyer S.A."/>
            <person name="Caldana C."/>
            <person name="Canovas D."/>
            <person name="Cerqueira G.C."/>
            <person name="Chen F."/>
            <person name="Chen W."/>
            <person name="Choi C."/>
            <person name="Clum A."/>
            <person name="Dos Santos R.A."/>
            <person name="Damasio A.R."/>
            <person name="Diallinas G."/>
            <person name="Emri T."/>
            <person name="Fekete E."/>
            <person name="Flipphi M."/>
            <person name="Freyberg S."/>
            <person name="Gallo A."/>
            <person name="Gournas C."/>
            <person name="Habgood R."/>
            <person name="Hainaut M."/>
            <person name="Harispe M.L."/>
            <person name="Henrissat B."/>
            <person name="Hilden K.S."/>
            <person name="Hope R."/>
            <person name="Hossain A."/>
            <person name="Karabika E."/>
            <person name="Karaffa L."/>
            <person name="Karanyi Z."/>
            <person name="Krasevec N."/>
            <person name="Kuo A."/>
            <person name="Kusch H."/>
            <person name="LaButti K."/>
            <person name="Lagendijk E.L."/>
            <person name="Lapidus A."/>
            <person name="Levasseur A."/>
            <person name="Lindquist E."/>
            <person name="Lipzen A."/>
            <person name="Logrieco A.F."/>
            <person name="MacCabe A."/>
            <person name="Maekelae M.R."/>
            <person name="Malavazi I."/>
            <person name="Melin P."/>
            <person name="Meyer V."/>
            <person name="Mielnichuk N."/>
            <person name="Miskei M."/>
            <person name="Molnar A.P."/>
            <person name="Mule G."/>
            <person name="Ngan C.Y."/>
            <person name="Orejas M."/>
            <person name="Orosz E."/>
            <person name="Ouedraogo J.P."/>
            <person name="Overkamp K.M."/>
            <person name="Park H.-S."/>
            <person name="Perrone G."/>
            <person name="Piumi F."/>
            <person name="Punt P.J."/>
            <person name="Ram A.F."/>
            <person name="Ramon A."/>
            <person name="Rauscher S."/>
            <person name="Record E."/>
            <person name="Riano-Pachon D.M."/>
            <person name="Robert V."/>
            <person name="Roehrig J."/>
            <person name="Ruller R."/>
            <person name="Salamov A."/>
            <person name="Salih N.S."/>
            <person name="Samson R.A."/>
            <person name="Sandor E."/>
            <person name="Sanguinetti M."/>
            <person name="Schuetze T."/>
            <person name="Sepcic K."/>
            <person name="Shelest E."/>
            <person name="Sherlock G."/>
            <person name="Sophianopoulou V."/>
            <person name="Squina F.M."/>
            <person name="Sun H."/>
            <person name="Susca A."/>
            <person name="Todd R.B."/>
            <person name="Tsang A."/>
            <person name="Unkles S.E."/>
            <person name="van de Wiele N."/>
            <person name="van Rossen-Uffink D."/>
            <person name="Oliveira J.V."/>
            <person name="Vesth T.C."/>
            <person name="Visser J."/>
            <person name="Yu J.-H."/>
            <person name="Zhou M."/>
            <person name="Andersen M.R."/>
            <person name="Archer D.B."/>
            <person name="Baker S.E."/>
            <person name="Benoit I."/>
            <person name="Brakhage A.A."/>
            <person name="Braus G.H."/>
            <person name="Fischer R."/>
            <person name="Frisvad J.C."/>
            <person name="Goldman G.H."/>
            <person name="Houbraken J."/>
            <person name="Oakley B."/>
            <person name="Pocsi I."/>
            <person name="Scazzocchio C."/>
            <person name="Seiboth B."/>
            <person name="vanKuyk P.A."/>
            <person name="Wortman J."/>
            <person name="Dyer P.S."/>
            <person name="Grigoriev I.V."/>
        </authorList>
    </citation>
    <scope>NUCLEOTIDE SEQUENCE [LARGE SCALE GENOMIC DNA]</scope>
    <source>
        <strain evidence="3">CBS 593.65</strain>
    </source>
</reference>
<sequence length="464" mass="51584">MMDEIELQLCLHIGEPAMGCSMPPPPLPSQPTSDSNCRVDYKGQPDQGQTWQGQGTPLLHGARRKKRSAECLGDGIDGNGDGVGEEDNGEDGLVSPMIGSLGCEDGYEPGSYLRRPPRKRARTLFAVDGKGRIRIGGDDGGVGDDTAALGIDGKVADLGVPLPDIGGVLDNNTRHSEHAVKDMGVQSVNMEENMDIDSDVREDAIESIPSQSPARRNTFHRPQQPFMEFFEGAYIPALLDSLSSPRDEKGHRSHQFLIYEDPEDMDIDGVGYFETSWYFSPEDEKENIEGGGQEQHQHSRDHDHEHEQANEHNQEDPSYDFSFDDRDSYNHALTTQQHTDHNITTAHDPSQMRPTETERRHPQGRPLTPSAYPREFESPDHSGRDDDVRQFSFLSNETPPPITPRIDTLGLEYTLPSPTSLSATEISLRALLPSQTAEGDMPTQPENNSRPLPRRHRRVNGYCC</sequence>
<dbReference type="Proteomes" id="UP000184356">
    <property type="component" value="Unassembled WGS sequence"/>
</dbReference>
<feature type="region of interest" description="Disordered" evidence="1">
    <location>
        <begin position="283"/>
        <end position="387"/>
    </location>
</feature>
<feature type="region of interest" description="Disordered" evidence="1">
    <location>
        <begin position="434"/>
        <end position="464"/>
    </location>
</feature>
<evidence type="ECO:0000313" key="2">
    <source>
        <dbReference type="EMBL" id="OJJ62130.1"/>
    </source>
</evidence>